<sequence length="393" mass="42104">MAVTEIPSGTELAQRAAALVTPLRERAPWAEENRRLHEETIEAMADAGVFRLRVPARYGGYEATTRTLLDVAAHLGRGDGSAAWTASVWWIPAWMVCQFPDEVQDEVFSTPDVRVCGTLSPGGMATSADGGIVVSGRWGFISGALHSHWQQIIAVVPSETGEMCPVLALVPMADLQIVDDWHTSGLRGTGSVSTVADGVFVPRARVLPLEALLSGQGVSAANAGSPVYRGPLLPVASATSVGTVLGLAEAAREAFFERLPDRKITYTTYDSQREAALTHLEVAEARLKADEAGFHARRLTDLVDGKGASGEAWSVDDRVRARAWLGRATHLGRESVDVLAGASGGSSIYQSAPIQRIQRDAHALTLHALMHPSTNFELYGRALCSMEPNTLYI</sequence>
<evidence type="ECO:0000313" key="5">
    <source>
        <dbReference type="EMBL" id="MFD0692224.1"/>
    </source>
</evidence>
<evidence type="ECO:0000256" key="2">
    <source>
        <dbReference type="ARBA" id="ARBA00049661"/>
    </source>
</evidence>
<feature type="domain" description="Acyl-CoA dehydrogenase/oxidase N-terminal" evidence="3">
    <location>
        <begin position="27"/>
        <end position="105"/>
    </location>
</feature>
<evidence type="ECO:0000259" key="4">
    <source>
        <dbReference type="Pfam" id="PF08028"/>
    </source>
</evidence>
<dbReference type="InterPro" id="IPR046373">
    <property type="entry name" value="Acyl-CoA_Oxase/DH_mid-dom_sf"/>
</dbReference>
<dbReference type="RefSeq" id="WP_131755981.1">
    <property type="nucleotide sequence ID" value="NZ_CAACUY010000010.1"/>
</dbReference>
<dbReference type="PANTHER" id="PTHR48083:SF19">
    <property type="entry name" value="FLAVIN-DEPENDENT MONOOXYGENASE, OXYGENASE SUBUNIT HSAA"/>
    <property type="match status" value="1"/>
</dbReference>
<reference evidence="6" key="1">
    <citation type="journal article" date="2019" name="Int. J. Syst. Evol. Microbiol.">
        <title>The Global Catalogue of Microorganisms (GCM) 10K type strain sequencing project: providing services to taxonomists for standard genome sequencing and annotation.</title>
        <authorList>
            <consortium name="The Broad Institute Genomics Platform"/>
            <consortium name="The Broad Institute Genome Sequencing Center for Infectious Disease"/>
            <person name="Wu L."/>
            <person name="Ma J."/>
        </authorList>
    </citation>
    <scope>NUCLEOTIDE SEQUENCE [LARGE SCALE GENOMIC DNA]</scope>
    <source>
        <strain evidence="6">JCM 9371</strain>
    </source>
</reference>
<evidence type="ECO:0000313" key="6">
    <source>
        <dbReference type="Proteomes" id="UP001597063"/>
    </source>
</evidence>
<comment type="similarity">
    <text evidence="2">Belongs to the HpaH/HsaA monooxygenase family.</text>
</comment>
<dbReference type="InterPro" id="IPR050741">
    <property type="entry name" value="Acyl-CoA_dehydrogenase"/>
</dbReference>
<gene>
    <name evidence="5" type="ORF">ACFQZM_47595</name>
</gene>
<dbReference type="PANTHER" id="PTHR48083">
    <property type="entry name" value="MEDIUM-CHAIN SPECIFIC ACYL-COA DEHYDROGENASE, MITOCHONDRIAL-RELATED"/>
    <property type="match status" value="1"/>
</dbReference>
<dbReference type="InterPro" id="IPR009100">
    <property type="entry name" value="AcylCoA_DH/oxidase_NM_dom_sf"/>
</dbReference>
<keyword evidence="6" id="KW-1185">Reference proteome</keyword>
<dbReference type="Gene3D" id="1.10.540.10">
    <property type="entry name" value="Acyl-CoA dehydrogenase/oxidase, N-terminal domain"/>
    <property type="match status" value="1"/>
</dbReference>
<dbReference type="InterPro" id="IPR037069">
    <property type="entry name" value="AcylCoA_DH/ox_N_sf"/>
</dbReference>
<name>A0ABW2Y3H1_9ACTN</name>
<protein>
    <submittedName>
        <fullName evidence="5">Acyl-CoA dehydrogenase family protein</fullName>
    </submittedName>
</protein>
<keyword evidence="1" id="KW-0560">Oxidoreductase</keyword>
<dbReference type="Proteomes" id="UP001597063">
    <property type="component" value="Unassembled WGS sequence"/>
</dbReference>
<evidence type="ECO:0000256" key="1">
    <source>
        <dbReference type="ARBA" id="ARBA00023002"/>
    </source>
</evidence>
<dbReference type="Pfam" id="PF02771">
    <property type="entry name" value="Acyl-CoA_dh_N"/>
    <property type="match status" value="1"/>
</dbReference>
<dbReference type="SUPFAM" id="SSF56645">
    <property type="entry name" value="Acyl-CoA dehydrogenase NM domain-like"/>
    <property type="match status" value="1"/>
</dbReference>
<dbReference type="Gene3D" id="1.20.140.10">
    <property type="entry name" value="Butyryl-CoA Dehydrogenase, subunit A, domain 3"/>
    <property type="match status" value="1"/>
</dbReference>
<proteinExistence type="inferred from homology"/>
<dbReference type="SUPFAM" id="SSF47203">
    <property type="entry name" value="Acyl-CoA dehydrogenase C-terminal domain-like"/>
    <property type="match status" value="1"/>
</dbReference>
<comment type="caution">
    <text evidence="5">The sequence shown here is derived from an EMBL/GenBank/DDBJ whole genome shotgun (WGS) entry which is preliminary data.</text>
</comment>
<dbReference type="InterPro" id="IPR013786">
    <property type="entry name" value="AcylCoA_DH/ox_N"/>
</dbReference>
<feature type="domain" description="Acyl-CoA dehydrogenase C-terminal" evidence="4">
    <location>
        <begin position="241"/>
        <end position="371"/>
    </location>
</feature>
<dbReference type="Pfam" id="PF08028">
    <property type="entry name" value="Acyl-CoA_dh_2"/>
    <property type="match status" value="1"/>
</dbReference>
<accession>A0ABW2Y3H1</accession>
<dbReference type="InterPro" id="IPR036250">
    <property type="entry name" value="AcylCo_DH-like_C"/>
</dbReference>
<dbReference type="InterPro" id="IPR013107">
    <property type="entry name" value="Acyl-CoA_DH_C"/>
</dbReference>
<organism evidence="5 6">
    <name type="scientific">Actinomadura fibrosa</name>
    <dbReference type="NCBI Taxonomy" id="111802"/>
    <lineage>
        <taxon>Bacteria</taxon>
        <taxon>Bacillati</taxon>
        <taxon>Actinomycetota</taxon>
        <taxon>Actinomycetes</taxon>
        <taxon>Streptosporangiales</taxon>
        <taxon>Thermomonosporaceae</taxon>
        <taxon>Actinomadura</taxon>
    </lineage>
</organism>
<evidence type="ECO:0000259" key="3">
    <source>
        <dbReference type="Pfam" id="PF02771"/>
    </source>
</evidence>
<dbReference type="Gene3D" id="2.40.110.10">
    <property type="entry name" value="Butyryl-CoA Dehydrogenase, subunit A, domain 2"/>
    <property type="match status" value="1"/>
</dbReference>
<dbReference type="EMBL" id="JBHTGP010000038">
    <property type="protein sequence ID" value="MFD0692224.1"/>
    <property type="molecule type" value="Genomic_DNA"/>
</dbReference>
<dbReference type="PIRSF" id="PIRSF016578">
    <property type="entry name" value="HsaA"/>
    <property type="match status" value="1"/>
</dbReference>